<evidence type="ECO:0000313" key="2">
    <source>
        <dbReference type="EMBL" id="QQL44373.1"/>
    </source>
</evidence>
<dbReference type="RefSeq" id="WP_164362069.1">
    <property type="nucleotide sequence ID" value="NZ_CP066776.1"/>
</dbReference>
<dbReference type="InterPro" id="IPR025641">
    <property type="entry name" value="DUF4340"/>
</dbReference>
<sequence length="622" mass="69097">MRLGSSLLLIIIAATSLWFARDAFTPPDPQATPPATSEPLVSFSPSEVGQITITRQNETATISRDPQGRWRMDAPVNDRVDFQHILALLVSLNGMVIEDQFTLDQTPATPDQEPANAEEFRLADSAVDLTLSGRDGKEIAQLRIGGITPLSVDQIPTTYVQRLDSDYDDTIFVVGGNVRIIVDRPFDAWRDHRPLFLAHPPVSITISEGQRRIELTRESPQDEWHMDSPLNTRADQEAIATLLASLSEPIATEILREAPAPPSGNNTSPPSITIELAQSEANAPKPEPITLTLSPHPTGDSDSRLLRSNDRDVSLVVPSPTATAFKLDATRYRSRQLVDLDPTEVYKVIARDPASPAHTSVLRRRGREWEVMLRNEWTRANDKLVFDTITALNETQITHFSDDAGTDLEAYGLDAPVLQAAFFPLDDQNPLRINLGTKNGKTFAKIDGKPFIYEVPDATRFQIPVIPGSWQSLSLFDFSSLDIRLVNIRQKGWPDLALRYAFMDGQWYGLLGEEDVTAMINVAAAHQMGTTLERMRAVRWSVAPNAEVYQMLNDPVLSVTTRIVPTDVDGTEFPAQQYSLDLAPMSENSPYWYGRINRSRDVFLIDAATIADLLPQSLLSPQ</sequence>
<protein>
    <submittedName>
        <fullName evidence="2">DUF4340 domain-containing protein</fullName>
    </submittedName>
</protein>
<proteinExistence type="predicted"/>
<organism evidence="2 3">
    <name type="scientific">Sulfuriroseicoccus oceanibius</name>
    <dbReference type="NCBI Taxonomy" id="2707525"/>
    <lineage>
        <taxon>Bacteria</taxon>
        <taxon>Pseudomonadati</taxon>
        <taxon>Verrucomicrobiota</taxon>
        <taxon>Verrucomicrobiia</taxon>
        <taxon>Verrucomicrobiales</taxon>
        <taxon>Verrucomicrobiaceae</taxon>
        <taxon>Sulfuriroseicoccus</taxon>
    </lineage>
</organism>
<feature type="domain" description="DUF4340" evidence="1">
    <location>
        <begin position="224"/>
        <end position="416"/>
    </location>
</feature>
<dbReference type="EMBL" id="CP066776">
    <property type="protein sequence ID" value="QQL44373.1"/>
    <property type="molecule type" value="Genomic_DNA"/>
</dbReference>
<dbReference type="Proteomes" id="UP000475117">
    <property type="component" value="Chromosome"/>
</dbReference>
<evidence type="ECO:0000313" key="3">
    <source>
        <dbReference type="Proteomes" id="UP000475117"/>
    </source>
</evidence>
<gene>
    <name evidence="2" type="ORF">G3M56_010825</name>
</gene>
<dbReference type="KEGG" id="soa:G3M56_010825"/>
<dbReference type="AlphaFoldDB" id="A0A6B3L8Y0"/>
<reference evidence="2 3" key="1">
    <citation type="submission" date="2020-12" db="EMBL/GenBank/DDBJ databases">
        <title>Sulforoseuscoccus oceanibium gen. nov., sp. nov., a representative of the phylum Verrucomicrobia with special cytoplasmic membrane, and proposal of Sulforoseuscoccusaceae fam. nov.</title>
        <authorList>
            <person name="Xi F."/>
        </authorList>
    </citation>
    <scope>NUCLEOTIDE SEQUENCE [LARGE SCALE GENOMIC DNA]</scope>
    <source>
        <strain evidence="2 3">T37</strain>
    </source>
</reference>
<evidence type="ECO:0000259" key="1">
    <source>
        <dbReference type="Pfam" id="PF14238"/>
    </source>
</evidence>
<name>A0A6B3L8Y0_9BACT</name>
<feature type="domain" description="DUF4340" evidence="1">
    <location>
        <begin position="70"/>
        <end position="222"/>
    </location>
</feature>
<dbReference type="Pfam" id="PF14238">
    <property type="entry name" value="DUF4340"/>
    <property type="match status" value="2"/>
</dbReference>
<keyword evidence="3" id="KW-1185">Reference proteome</keyword>
<accession>A0A6B3L8Y0</accession>